<dbReference type="InterPro" id="IPR016181">
    <property type="entry name" value="Acyl_CoA_acyltransferase"/>
</dbReference>
<evidence type="ECO:0000256" key="2">
    <source>
        <dbReference type="ARBA" id="ARBA00023315"/>
    </source>
</evidence>
<reference evidence="4" key="1">
    <citation type="submission" date="2023-02" db="EMBL/GenBank/DDBJ databases">
        <title>Actinomadura rubrobrunea NBRC 14622.</title>
        <authorList>
            <person name="Ichikawa N."/>
            <person name="Sato H."/>
            <person name="Tonouchi N."/>
        </authorList>
    </citation>
    <scope>NUCLEOTIDE SEQUENCE</scope>
    <source>
        <strain evidence="4">NBRC 14622</strain>
    </source>
</reference>
<keyword evidence="5" id="KW-1185">Reference proteome</keyword>
<comment type="caution">
    <text evidence="4">The sequence shown here is derived from an EMBL/GenBank/DDBJ whole genome shotgun (WGS) entry which is preliminary data.</text>
</comment>
<evidence type="ECO:0000256" key="1">
    <source>
        <dbReference type="ARBA" id="ARBA00022679"/>
    </source>
</evidence>
<evidence type="ECO:0000313" key="5">
    <source>
        <dbReference type="Proteomes" id="UP001165124"/>
    </source>
</evidence>
<keyword evidence="2" id="KW-0012">Acyltransferase</keyword>
<dbReference type="AlphaFoldDB" id="A0A9W6PPR8"/>
<dbReference type="Pfam" id="PF00583">
    <property type="entry name" value="Acetyltransf_1"/>
    <property type="match status" value="1"/>
</dbReference>
<protein>
    <submittedName>
        <fullName evidence="4">N-acetyltransferase</fullName>
    </submittedName>
</protein>
<dbReference type="Gene3D" id="3.40.630.30">
    <property type="match status" value="1"/>
</dbReference>
<dbReference type="RefSeq" id="WP_067907080.1">
    <property type="nucleotide sequence ID" value="NZ_BSRZ01000001.1"/>
</dbReference>
<dbReference type="EMBL" id="BSRZ01000001">
    <property type="protein sequence ID" value="GLW62384.1"/>
    <property type="molecule type" value="Genomic_DNA"/>
</dbReference>
<dbReference type="PANTHER" id="PTHR43877">
    <property type="entry name" value="AMINOALKYLPHOSPHONATE N-ACETYLTRANSFERASE-RELATED-RELATED"/>
    <property type="match status" value="1"/>
</dbReference>
<dbReference type="InterPro" id="IPR050832">
    <property type="entry name" value="Bact_Acetyltransf"/>
</dbReference>
<feature type="domain" description="N-acetyltransferase" evidence="3">
    <location>
        <begin position="11"/>
        <end position="170"/>
    </location>
</feature>
<evidence type="ECO:0000313" key="4">
    <source>
        <dbReference type="EMBL" id="GLW62384.1"/>
    </source>
</evidence>
<keyword evidence="1" id="KW-0808">Transferase</keyword>
<dbReference type="PROSITE" id="PS51186">
    <property type="entry name" value="GNAT"/>
    <property type="match status" value="1"/>
</dbReference>
<dbReference type="CDD" id="cd04301">
    <property type="entry name" value="NAT_SF"/>
    <property type="match status" value="1"/>
</dbReference>
<sequence>MSETSVLRGPVTVRSARPDEYDLVGELTVEVYVGGGMVKPDSGYVPELRDAAGRAAHTDLLVAEVAGEVVGAVAYCPPGSRYAVVAGADEAEFRMLAVRERARGRGAGRALVEACLDRARAAGLRGLRLVTQANMPAAQRMYERMGFRRTPERDWTLDNGVRLLAYHMPL</sequence>
<dbReference type="InterPro" id="IPR000182">
    <property type="entry name" value="GNAT_dom"/>
</dbReference>
<evidence type="ECO:0000259" key="3">
    <source>
        <dbReference type="PROSITE" id="PS51186"/>
    </source>
</evidence>
<dbReference type="SUPFAM" id="SSF55729">
    <property type="entry name" value="Acyl-CoA N-acyltransferases (Nat)"/>
    <property type="match status" value="1"/>
</dbReference>
<organism evidence="4 5">
    <name type="scientific">Actinomadura rubrobrunea</name>
    <dbReference type="NCBI Taxonomy" id="115335"/>
    <lineage>
        <taxon>Bacteria</taxon>
        <taxon>Bacillati</taxon>
        <taxon>Actinomycetota</taxon>
        <taxon>Actinomycetes</taxon>
        <taxon>Streptosporangiales</taxon>
        <taxon>Thermomonosporaceae</taxon>
        <taxon>Actinomadura</taxon>
    </lineage>
</organism>
<name>A0A9W6PPR8_9ACTN</name>
<proteinExistence type="predicted"/>
<dbReference type="Proteomes" id="UP001165124">
    <property type="component" value="Unassembled WGS sequence"/>
</dbReference>
<accession>A0A9W6PPR8</accession>
<gene>
    <name evidence="4" type="ORF">Arub01_06280</name>
</gene>
<dbReference type="GO" id="GO:0016747">
    <property type="term" value="F:acyltransferase activity, transferring groups other than amino-acyl groups"/>
    <property type="evidence" value="ECO:0007669"/>
    <property type="project" value="InterPro"/>
</dbReference>